<evidence type="ECO:0000313" key="2">
    <source>
        <dbReference type="EMBL" id="GAA0962465.1"/>
    </source>
</evidence>
<dbReference type="EMBL" id="BAAAHK010000024">
    <property type="protein sequence ID" value="GAA0962465.1"/>
    <property type="molecule type" value="Genomic_DNA"/>
</dbReference>
<dbReference type="Proteomes" id="UP001500542">
    <property type="component" value="Unassembled WGS sequence"/>
</dbReference>
<feature type="transmembrane region" description="Helical" evidence="1">
    <location>
        <begin position="24"/>
        <end position="47"/>
    </location>
</feature>
<dbReference type="PANTHER" id="PTHR34211:SF3">
    <property type="entry name" value="CALCINEURIN-LIKE METALLO-PHOSPHOESTERASE SUPERFAMILY PROTEIN"/>
    <property type="match status" value="1"/>
</dbReference>
<feature type="transmembrane region" description="Helical" evidence="1">
    <location>
        <begin position="415"/>
        <end position="437"/>
    </location>
</feature>
<dbReference type="SUPFAM" id="SSF56300">
    <property type="entry name" value="Metallo-dependent phosphatases"/>
    <property type="match status" value="1"/>
</dbReference>
<evidence type="ECO:0000256" key="1">
    <source>
        <dbReference type="SAM" id="Phobius"/>
    </source>
</evidence>
<comment type="caution">
    <text evidence="2">The sequence shown here is derived from an EMBL/GenBank/DDBJ whole genome shotgun (WGS) entry which is preliminary data.</text>
</comment>
<keyword evidence="1" id="KW-1133">Transmembrane helix</keyword>
<dbReference type="PANTHER" id="PTHR34211">
    <property type="entry name" value="CALCINEURIN-LIKE METALLO-PHOSPHOESTERASE SUPERFAMILY PROTEIN"/>
    <property type="match status" value="1"/>
</dbReference>
<evidence type="ECO:0008006" key="4">
    <source>
        <dbReference type="Google" id="ProtNLM"/>
    </source>
</evidence>
<keyword evidence="3" id="KW-1185">Reference proteome</keyword>
<feature type="transmembrane region" description="Helical" evidence="1">
    <location>
        <begin position="387"/>
        <end position="408"/>
    </location>
</feature>
<gene>
    <name evidence="2" type="ORF">GCM10009554_80340</name>
</gene>
<name>A0ABP4C818_9ACTN</name>
<dbReference type="InterPro" id="IPR029052">
    <property type="entry name" value="Metallo-depent_PP-like"/>
</dbReference>
<sequence>MKQSRPSDLSEEELGFRIRGPVRWLLPSVLGSIGVKAVLSGIFGAYADKRELQSSLPADFYQHGTDELWFDFVADLGDGFDATYSVASLLAAPELEPVDGLRLPRASLLVMGGDEVYPAGSSTAYEDRTKGPYGAALPEPVDPPTLFALPGNHDWYDGLTAFLRVFAQQRAVGGWKTEQGRSYFAIELPQHWWLVAIDTQFGGYIDAPQLAYFRAALAGMQAGDGVILCTPTPAWVHAGAGEDTHEYDTIRFFDREIIQPLGGVTRVMLSGDSHHYVRYAERDGSGQRITSGGGGAFLSATHLLPASLTLPPKVSRVADVNEVATFDKVASYPTARESARLAKGIYKLPFRNPGFWGLTAGLQTVLAVLVQFGLADSPHGIFAEMAAWTPAFFGVVFTIFAGVLFARFGLKRSGLAAGVAGFLHSLAHLALMVAWAAVLYRLSQSAADWITVLVTLVLTPVVVGFIDAELVAAYLLIAGRFGFNVNELFAGQSIEDYKGFLRLHISRNGDLTIYPLKVPKVCHNWKAAPDAPPETPWLIPTRGTLHTSLIEPPISVPRKRNPTTAVL</sequence>
<organism evidence="2 3">
    <name type="scientific">Kribbella koreensis</name>
    <dbReference type="NCBI Taxonomy" id="57909"/>
    <lineage>
        <taxon>Bacteria</taxon>
        <taxon>Bacillati</taxon>
        <taxon>Actinomycetota</taxon>
        <taxon>Actinomycetes</taxon>
        <taxon>Propionibacteriales</taxon>
        <taxon>Kribbellaceae</taxon>
        <taxon>Kribbella</taxon>
    </lineage>
</organism>
<keyword evidence="1" id="KW-0472">Membrane</keyword>
<reference evidence="3" key="1">
    <citation type="journal article" date="2019" name="Int. J. Syst. Evol. Microbiol.">
        <title>The Global Catalogue of Microorganisms (GCM) 10K type strain sequencing project: providing services to taxonomists for standard genome sequencing and annotation.</title>
        <authorList>
            <consortium name="The Broad Institute Genomics Platform"/>
            <consortium name="The Broad Institute Genome Sequencing Center for Infectious Disease"/>
            <person name="Wu L."/>
            <person name="Ma J."/>
        </authorList>
    </citation>
    <scope>NUCLEOTIDE SEQUENCE [LARGE SCALE GENOMIC DNA]</scope>
    <source>
        <strain evidence="3">JCM 10977</strain>
    </source>
</reference>
<protein>
    <recommendedName>
        <fullName evidence="4">Calcineurin-like phosphoesterase family protein</fullName>
    </recommendedName>
</protein>
<feature type="transmembrane region" description="Helical" evidence="1">
    <location>
        <begin position="355"/>
        <end position="375"/>
    </location>
</feature>
<feature type="transmembrane region" description="Helical" evidence="1">
    <location>
        <begin position="449"/>
        <end position="477"/>
    </location>
</feature>
<dbReference type="RefSeq" id="WP_343983448.1">
    <property type="nucleotide sequence ID" value="NZ_BAAAHK010000024.1"/>
</dbReference>
<accession>A0ABP4C818</accession>
<evidence type="ECO:0000313" key="3">
    <source>
        <dbReference type="Proteomes" id="UP001500542"/>
    </source>
</evidence>
<proteinExistence type="predicted"/>
<keyword evidence="1" id="KW-0812">Transmembrane</keyword>
<dbReference type="Gene3D" id="3.60.21.10">
    <property type="match status" value="1"/>
</dbReference>